<organism evidence="6 7">
    <name type="scientific">Pseudomonas putida</name>
    <name type="common">Arthrobacter siderocapsulatus</name>
    <dbReference type="NCBI Taxonomy" id="303"/>
    <lineage>
        <taxon>Bacteria</taxon>
        <taxon>Pseudomonadati</taxon>
        <taxon>Pseudomonadota</taxon>
        <taxon>Gammaproteobacteria</taxon>
        <taxon>Pseudomonadales</taxon>
        <taxon>Pseudomonadaceae</taxon>
        <taxon>Pseudomonas</taxon>
    </lineage>
</organism>
<keyword evidence="6" id="KW-0540">Nuclease</keyword>
<dbReference type="SUPFAM" id="SSF52540">
    <property type="entry name" value="P-loop containing nucleoside triphosphate hydrolases"/>
    <property type="match status" value="1"/>
</dbReference>
<dbReference type="PANTHER" id="PTHR11070:SF67">
    <property type="entry name" value="DNA 3'-5' HELICASE"/>
    <property type="match status" value="1"/>
</dbReference>
<evidence type="ECO:0000256" key="4">
    <source>
        <dbReference type="ARBA" id="ARBA00022840"/>
    </source>
</evidence>
<dbReference type="RefSeq" id="WP_086979393.1">
    <property type="nucleotide sequence ID" value="NZ_NFSB01000091.1"/>
</dbReference>
<feature type="domain" description="UvrD-like helicase ATP-binding" evidence="5">
    <location>
        <begin position="105"/>
        <end position="177"/>
    </location>
</feature>
<keyword evidence="6" id="KW-0269">Exonuclease</keyword>
<evidence type="ECO:0000256" key="2">
    <source>
        <dbReference type="ARBA" id="ARBA00022801"/>
    </source>
</evidence>
<dbReference type="GO" id="GO:0005524">
    <property type="term" value="F:ATP binding"/>
    <property type="evidence" value="ECO:0007669"/>
    <property type="project" value="UniProtKB-KW"/>
</dbReference>
<keyword evidence="2" id="KW-0378">Hydrolase</keyword>
<proteinExistence type="predicted"/>
<dbReference type="GO" id="GO:0005829">
    <property type="term" value="C:cytosol"/>
    <property type="evidence" value="ECO:0007669"/>
    <property type="project" value="TreeGrafter"/>
</dbReference>
<dbReference type="GO" id="GO:0004527">
    <property type="term" value="F:exonuclease activity"/>
    <property type="evidence" value="ECO:0007669"/>
    <property type="project" value="UniProtKB-KW"/>
</dbReference>
<protein>
    <submittedName>
        <fullName evidence="6">ATP-dependent exonuclease</fullName>
    </submittedName>
</protein>
<dbReference type="Gene3D" id="3.40.50.300">
    <property type="entry name" value="P-loop containing nucleotide triphosphate hydrolases"/>
    <property type="match status" value="1"/>
</dbReference>
<dbReference type="Pfam" id="PF00580">
    <property type="entry name" value="UvrD-helicase"/>
    <property type="match status" value="1"/>
</dbReference>
<evidence type="ECO:0000256" key="3">
    <source>
        <dbReference type="ARBA" id="ARBA00022806"/>
    </source>
</evidence>
<dbReference type="PANTHER" id="PTHR11070">
    <property type="entry name" value="UVRD / RECB / PCRA DNA HELICASE FAMILY MEMBER"/>
    <property type="match status" value="1"/>
</dbReference>
<dbReference type="AlphaFoldDB" id="A0A1Y3KA41"/>
<gene>
    <name evidence="6" type="ORF">B8W72_30060</name>
</gene>
<keyword evidence="3" id="KW-0347">Helicase</keyword>
<dbReference type="GO" id="GO:0003677">
    <property type="term" value="F:DNA binding"/>
    <property type="evidence" value="ECO:0007669"/>
    <property type="project" value="InterPro"/>
</dbReference>
<dbReference type="GO" id="GO:0000725">
    <property type="term" value="P:recombinational repair"/>
    <property type="evidence" value="ECO:0007669"/>
    <property type="project" value="TreeGrafter"/>
</dbReference>
<dbReference type="InterPro" id="IPR014016">
    <property type="entry name" value="UvrD-like_ATP-bd"/>
</dbReference>
<accession>A0A1Y3KA41</accession>
<sequence length="355" mass="40335">MPNHLTLAVAGGRKTQGLVDYCKALPPERTVAVVTFTQSNQQEIRNRLLAQAGDRHNIEVLGWYTFLLRHFAQPFLRFKFPKERVGGFDFDGRPFQRAVGKHRFMNKNNEVYACELGRLAFELMEATPALLRRLECLYDEILIDEVQDLSGYDWEIVHALLNSRSDVRMVGDVRQAVLSTNPRGQKNKQFGYAAALQWFREREADGILSINYAEVTYRCRIEIATFSDSIFDVSWGFPDTTSENHEVSEHDGVYLVHSKHVDAYVERYQPKCLRYSANSGKAYALDYINFKGSKGATFERVLIVPTTKIESFIKKNAGLESTSAAAFYVAVTRAKQSLAIVIDKPGESTLPVWMP</sequence>
<evidence type="ECO:0000313" key="6">
    <source>
        <dbReference type="EMBL" id="OUM22687.1"/>
    </source>
</evidence>
<keyword evidence="4" id="KW-0067">ATP-binding</keyword>
<reference evidence="6 7" key="1">
    <citation type="submission" date="2017-05" db="EMBL/GenBank/DDBJ databases">
        <title>Whole genome sequence of Pseudomonas putida isolate 1312 commercialized as a biostimulant.</title>
        <authorList>
            <person name="Crovadore J."/>
            <person name="Blanc P."/>
            <person name="Chablais R."/>
            <person name="Cochard B."/>
            <person name="Grizard D."/>
            <person name="Lefort F."/>
        </authorList>
    </citation>
    <scope>NUCLEOTIDE SEQUENCE [LARGE SCALE GENOMIC DNA]</scope>
    <source>
        <strain evidence="6 7">1312</strain>
    </source>
</reference>
<dbReference type="GO" id="GO:0043138">
    <property type="term" value="F:3'-5' DNA helicase activity"/>
    <property type="evidence" value="ECO:0007669"/>
    <property type="project" value="TreeGrafter"/>
</dbReference>
<name>A0A1Y3KA41_PSEPU</name>
<evidence type="ECO:0000259" key="5">
    <source>
        <dbReference type="Pfam" id="PF00580"/>
    </source>
</evidence>
<dbReference type="InterPro" id="IPR027417">
    <property type="entry name" value="P-loop_NTPase"/>
</dbReference>
<evidence type="ECO:0000256" key="1">
    <source>
        <dbReference type="ARBA" id="ARBA00022741"/>
    </source>
</evidence>
<dbReference type="InterPro" id="IPR000212">
    <property type="entry name" value="DNA_helicase_UvrD/REP"/>
</dbReference>
<keyword evidence="1" id="KW-0547">Nucleotide-binding</keyword>
<dbReference type="EMBL" id="NFSB01000091">
    <property type="protein sequence ID" value="OUM22687.1"/>
    <property type="molecule type" value="Genomic_DNA"/>
</dbReference>
<evidence type="ECO:0000313" key="7">
    <source>
        <dbReference type="Proteomes" id="UP000196082"/>
    </source>
</evidence>
<dbReference type="Proteomes" id="UP000196082">
    <property type="component" value="Unassembled WGS sequence"/>
</dbReference>
<comment type="caution">
    <text evidence="6">The sequence shown here is derived from an EMBL/GenBank/DDBJ whole genome shotgun (WGS) entry which is preliminary data.</text>
</comment>